<organism evidence="2 3">
    <name type="scientific">Glossina morsitans morsitans</name>
    <name type="common">Savannah tsetse fly</name>
    <dbReference type="NCBI Taxonomy" id="37546"/>
    <lineage>
        <taxon>Eukaryota</taxon>
        <taxon>Metazoa</taxon>
        <taxon>Ecdysozoa</taxon>
        <taxon>Arthropoda</taxon>
        <taxon>Hexapoda</taxon>
        <taxon>Insecta</taxon>
        <taxon>Pterygota</taxon>
        <taxon>Neoptera</taxon>
        <taxon>Endopterygota</taxon>
        <taxon>Diptera</taxon>
        <taxon>Brachycera</taxon>
        <taxon>Muscomorpha</taxon>
        <taxon>Hippoboscoidea</taxon>
        <taxon>Glossinidae</taxon>
        <taxon>Glossina</taxon>
    </lineage>
</organism>
<name>A0A1B0GB76_GLOMM</name>
<feature type="compositionally biased region" description="Basic and acidic residues" evidence="1">
    <location>
        <begin position="50"/>
        <end position="59"/>
    </location>
</feature>
<protein>
    <submittedName>
        <fullName evidence="2">Uncharacterized protein</fullName>
    </submittedName>
</protein>
<dbReference type="AlphaFoldDB" id="A0A1B0GB76"/>
<sequence length="59" mass="6959">MTYISIYDPLPCGPESYYEELDRVQQVEMTKRQKERRHKDKVEQVSALARKVEEGTNKG</sequence>
<evidence type="ECO:0000256" key="1">
    <source>
        <dbReference type="SAM" id="MobiDB-lite"/>
    </source>
</evidence>
<accession>A0A1B0GB76</accession>
<dbReference type="EMBL" id="CCAG010011559">
    <property type="status" value="NOT_ANNOTATED_CDS"/>
    <property type="molecule type" value="Genomic_DNA"/>
</dbReference>
<reference evidence="2" key="1">
    <citation type="submission" date="2020-05" db="UniProtKB">
        <authorList>
            <consortium name="EnsemblMetazoa"/>
        </authorList>
    </citation>
    <scope>IDENTIFICATION</scope>
    <source>
        <strain evidence="2">Yale</strain>
    </source>
</reference>
<dbReference type="Proteomes" id="UP000092444">
    <property type="component" value="Unassembled WGS sequence"/>
</dbReference>
<dbReference type="VEuPathDB" id="VectorBase:GMOY010560"/>
<keyword evidence="3" id="KW-1185">Reference proteome</keyword>
<evidence type="ECO:0000313" key="3">
    <source>
        <dbReference type="Proteomes" id="UP000092444"/>
    </source>
</evidence>
<feature type="region of interest" description="Disordered" evidence="1">
    <location>
        <begin position="29"/>
        <end position="59"/>
    </location>
</feature>
<dbReference type="STRING" id="37546.A0A1B0GB76"/>
<dbReference type="EnsemblMetazoa" id="GMOY010560-RA">
    <property type="protein sequence ID" value="GMOY010560-PA"/>
    <property type="gene ID" value="GMOY010560"/>
</dbReference>
<evidence type="ECO:0000313" key="2">
    <source>
        <dbReference type="EnsemblMetazoa" id="GMOY010560-PA"/>
    </source>
</evidence>
<proteinExistence type="predicted"/>